<reference evidence="2" key="1">
    <citation type="journal article" date="2020" name="Stud. Mycol.">
        <title>101 Dothideomycetes genomes: a test case for predicting lifestyles and emergence of pathogens.</title>
        <authorList>
            <person name="Haridas S."/>
            <person name="Albert R."/>
            <person name="Binder M."/>
            <person name="Bloem J."/>
            <person name="Labutti K."/>
            <person name="Salamov A."/>
            <person name="Andreopoulos B."/>
            <person name="Baker S."/>
            <person name="Barry K."/>
            <person name="Bills G."/>
            <person name="Bluhm B."/>
            <person name="Cannon C."/>
            <person name="Castanera R."/>
            <person name="Culley D."/>
            <person name="Daum C."/>
            <person name="Ezra D."/>
            <person name="Gonzalez J."/>
            <person name="Henrissat B."/>
            <person name="Kuo A."/>
            <person name="Liang C."/>
            <person name="Lipzen A."/>
            <person name="Lutzoni F."/>
            <person name="Magnuson J."/>
            <person name="Mondo S."/>
            <person name="Nolan M."/>
            <person name="Ohm R."/>
            <person name="Pangilinan J."/>
            <person name="Park H.-J."/>
            <person name="Ramirez L."/>
            <person name="Alfaro M."/>
            <person name="Sun H."/>
            <person name="Tritt A."/>
            <person name="Yoshinaga Y."/>
            <person name="Zwiers L.-H."/>
            <person name="Turgeon B."/>
            <person name="Goodwin S."/>
            <person name="Spatafora J."/>
            <person name="Crous P."/>
            <person name="Grigoriev I."/>
        </authorList>
    </citation>
    <scope>NUCLEOTIDE SEQUENCE</scope>
    <source>
        <strain evidence="2">CBS 113818</strain>
    </source>
</reference>
<name>A0A6A7A5N7_9PLEO</name>
<accession>A0A6A7A5N7</accession>
<evidence type="ECO:0000256" key="1">
    <source>
        <dbReference type="SAM" id="MobiDB-lite"/>
    </source>
</evidence>
<sequence length="348" mass="38844">MSDSDSETNNIQKTLRDILKKSSRRPLATCPTPKDTKTASPGADKHSSPIPITSASSTSSPRPLFLFPPALRYPTVNVPGSSPRVATESISPLEYGKHLADDEVMIRVFLDRSPFFDHRASPRTMHVIDLPAYFQTNDTLLQQARPRLCDAVATILSHTSKECVEAFLDPAIKEFVYRREVERGGLVLIIRREGNEVICGAYVNCGSMLQWKMYVKSVINITGQWHEVHAITKPGMMRINDATPEWDVICADASEGKGEKAESMTVGISLRKLGLPQSRNKIDLGGNVDDTKLKVMLYQNRALARHLLSDIWYRFDTMEKCLATWAADGKEAQVQLKRELVGSRGDED</sequence>
<organism evidence="2 3">
    <name type="scientific">Ophiobolus disseminans</name>
    <dbReference type="NCBI Taxonomy" id="1469910"/>
    <lineage>
        <taxon>Eukaryota</taxon>
        <taxon>Fungi</taxon>
        <taxon>Dikarya</taxon>
        <taxon>Ascomycota</taxon>
        <taxon>Pezizomycotina</taxon>
        <taxon>Dothideomycetes</taxon>
        <taxon>Pleosporomycetidae</taxon>
        <taxon>Pleosporales</taxon>
        <taxon>Pleosporineae</taxon>
        <taxon>Phaeosphaeriaceae</taxon>
        <taxon>Ophiobolus</taxon>
    </lineage>
</organism>
<gene>
    <name evidence="2" type="ORF">CC86DRAFT_437982</name>
</gene>
<feature type="region of interest" description="Disordered" evidence="1">
    <location>
        <begin position="1"/>
        <end position="60"/>
    </location>
</feature>
<proteinExistence type="predicted"/>
<dbReference type="Proteomes" id="UP000799424">
    <property type="component" value="Unassembled WGS sequence"/>
</dbReference>
<evidence type="ECO:0000313" key="2">
    <source>
        <dbReference type="EMBL" id="KAF2828610.1"/>
    </source>
</evidence>
<dbReference type="OrthoDB" id="5395789at2759"/>
<evidence type="ECO:0000313" key="3">
    <source>
        <dbReference type="Proteomes" id="UP000799424"/>
    </source>
</evidence>
<feature type="compositionally biased region" description="Low complexity" evidence="1">
    <location>
        <begin position="48"/>
        <end position="60"/>
    </location>
</feature>
<keyword evidence="3" id="KW-1185">Reference proteome</keyword>
<dbReference type="AlphaFoldDB" id="A0A6A7A5N7"/>
<dbReference type="EMBL" id="MU006222">
    <property type="protein sequence ID" value="KAF2828610.1"/>
    <property type="molecule type" value="Genomic_DNA"/>
</dbReference>
<protein>
    <submittedName>
        <fullName evidence="2">Uncharacterized protein</fullName>
    </submittedName>
</protein>